<dbReference type="EMBL" id="SPHZ02000011">
    <property type="protein sequence ID" value="KAF0890616.1"/>
    <property type="molecule type" value="Genomic_DNA"/>
</dbReference>
<evidence type="ECO:0000256" key="1">
    <source>
        <dbReference type="SAM" id="SignalP"/>
    </source>
</evidence>
<reference evidence="3 4" key="1">
    <citation type="submission" date="2019-11" db="EMBL/GenBank/DDBJ databases">
        <title>Whole genome sequence of Oryza granulata.</title>
        <authorList>
            <person name="Li W."/>
        </authorList>
    </citation>
    <scope>NUCLEOTIDE SEQUENCE [LARGE SCALE GENOMIC DNA]</scope>
    <source>
        <strain evidence="4">cv. Menghai</strain>
        <tissue evidence="3">Leaf</tissue>
    </source>
</reference>
<dbReference type="Pfam" id="PF00188">
    <property type="entry name" value="CAP"/>
    <property type="match status" value="1"/>
</dbReference>
<evidence type="ECO:0000313" key="3">
    <source>
        <dbReference type="EMBL" id="KAF0890616.1"/>
    </source>
</evidence>
<dbReference type="AlphaFoldDB" id="A0A6G1BRX3"/>
<evidence type="ECO:0000313" key="4">
    <source>
        <dbReference type="Proteomes" id="UP000479710"/>
    </source>
</evidence>
<feature type="chain" id="PRO_5026159153" description="SCP domain-containing protein" evidence="1">
    <location>
        <begin position="20"/>
        <end position="189"/>
    </location>
</feature>
<gene>
    <name evidence="3" type="ORF">E2562_003812</name>
</gene>
<proteinExistence type="predicted"/>
<dbReference type="InterPro" id="IPR014044">
    <property type="entry name" value="CAP_dom"/>
</dbReference>
<dbReference type="Gene3D" id="3.40.33.10">
    <property type="entry name" value="CAP"/>
    <property type="match status" value="1"/>
</dbReference>
<feature type="signal peptide" evidence="1">
    <location>
        <begin position="1"/>
        <end position="19"/>
    </location>
</feature>
<dbReference type="SUPFAM" id="SSF55797">
    <property type="entry name" value="PR-1-like"/>
    <property type="match status" value="1"/>
</dbReference>
<comment type="caution">
    <text evidence="3">The sequence shown here is derived from an EMBL/GenBank/DDBJ whole genome shotgun (WGS) entry which is preliminary data.</text>
</comment>
<dbReference type="SMART" id="SM00198">
    <property type="entry name" value="SCP"/>
    <property type="match status" value="1"/>
</dbReference>
<keyword evidence="4" id="KW-1185">Reference proteome</keyword>
<dbReference type="OrthoDB" id="43654at2759"/>
<name>A0A6G1BRX3_9ORYZ</name>
<dbReference type="InterPro" id="IPR035940">
    <property type="entry name" value="CAP_sf"/>
</dbReference>
<dbReference type="PANTHER" id="PTHR10334">
    <property type="entry name" value="CYSTEINE-RICH SECRETORY PROTEIN-RELATED"/>
    <property type="match status" value="1"/>
</dbReference>
<accession>A0A6G1BRX3</accession>
<organism evidence="3 4">
    <name type="scientific">Oryza meyeriana var. granulata</name>
    <dbReference type="NCBI Taxonomy" id="110450"/>
    <lineage>
        <taxon>Eukaryota</taxon>
        <taxon>Viridiplantae</taxon>
        <taxon>Streptophyta</taxon>
        <taxon>Embryophyta</taxon>
        <taxon>Tracheophyta</taxon>
        <taxon>Spermatophyta</taxon>
        <taxon>Magnoliopsida</taxon>
        <taxon>Liliopsida</taxon>
        <taxon>Poales</taxon>
        <taxon>Poaceae</taxon>
        <taxon>BOP clade</taxon>
        <taxon>Oryzoideae</taxon>
        <taxon>Oryzeae</taxon>
        <taxon>Oryzinae</taxon>
        <taxon>Oryza</taxon>
        <taxon>Oryza meyeriana</taxon>
    </lineage>
</organism>
<sequence>MSPFYCYLVVILSLALASASPPAAASISVSAVEPPRLSNMQQFLRAHNEARAAVGVPPLSWNDTLMMEALRSSDELRRDCEALPRAAWGTDGAYGRNLYRGHGVRRGADAAAFWVEGRRWYDRDANACAAAPPGRCCGAYTQMVWRATTQLGCVRRPCRCARRPCPDVIDTVAVCEYYPPGNYVGQRPY</sequence>
<dbReference type="PRINTS" id="PR00837">
    <property type="entry name" value="V5TPXLIKE"/>
</dbReference>
<dbReference type="Proteomes" id="UP000479710">
    <property type="component" value="Unassembled WGS sequence"/>
</dbReference>
<evidence type="ECO:0000259" key="2">
    <source>
        <dbReference type="SMART" id="SM00198"/>
    </source>
</evidence>
<dbReference type="InterPro" id="IPR001283">
    <property type="entry name" value="CRISP-related"/>
</dbReference>
<feature type="domain" description="SCP" evidence="2">
    <location>
        <begin position="38"/>
        <end position="185"/>
    </location>
</feature>
<protein>
    <recommendedName>
        <fullName evidence="2">SCP domain-containing protein</fullName>
    </recommendedName>
</protein>
<keyword evidence="1" id="KW-0732">Signal</keyword>